<evidence type="ECO:0000313" key="2">
    <source>
        <dbReference type="Proteomes" id="UP000679779"/>
    </source>
</evidence>
<dbReference type="RefSeq" id="WP_160044908.1">
    <property type="nucleotide sequence ID" value="NZ_BORQ01000011.1"/>
</dbReference>
<sequence length="115" mass="13567">MSIVFCVIFAYRIHATIGEIIIRKEIKNDKNDNKYRRGRAHKTKKQYQSLKICGTTTNMPSRAVYFKEEINKEFLSKRYERMAFISEFLTQHLSGAGRVCKKFHSWQRNLLGCLS</sequence>
<reference evidence="1" key="1">
    <citation type="submission" date="2021-03" db="EMBL/GenBank/DDBJ databases">
        <title>Antimicrobial resistance genes in bacteria isolated from Japanese honey, and their potential for conferring macrolide and lincosamide resistance in the American foulbrood pathogen Paenibacillus larvae.</title>
        <authorList>
            <person name="Okamoto M."/>
            <person name="Kumagai M."/>
            <person name="Kanamori H."/>
            <person name="Takamatsu D."/>
        </authorList>
    </citation>
    <scope>NUCLEOTIDE SEQUENCE</scope>
    <source>
        <strain evidence="1">J2TS6</strain>
    </source>
</reference>
<evidence type="ECO:0000313" key="1">
    <source>
        <dbReference type="EMBL" id="GIO34605.1"/>
    </source>
</evidence>
<gene>
    <name evidence="1" type="ORF">J2TS6_57460</name>
</gene>
<dbReference type="Proteomes" id="UP000679779">
    <property type="component" value="Unassembled WGS sequence"/>
</dbReference>
<accession>A0A919XPM0</accession>
<dbReference type="EMBL" id="BORQ01000011">
    <property type="protein sequence ID" value="GIO34605.1"/>
    <property type="molecule type" value="Genomic_DNA"/>
</dbReference>
<proteinExistence type="predicted"/>
<dbReference type="AlphaFoldDB" id="A0A919XPM0"/>
<comment type="caution">
    <text evidence="1">The sequence shown here is derived from an EMBL/GenBank/DDBJ whole genome shotgun (WGS) entry which is preliminary data.</text>
</comment>
<keyword evidence="2" id="KW-1185">Reference proteome</keyword>
<protein>
    <submittedName>
        <fullName evidence="1">Uncharacterized protein</fullName>
    </submittedName>
</protein>
<name>A0A919XPM0_9BACL</name>
<organism evidence="1 2">
    <name type="scientific">Paenibacillus albilobatus</name>
    <dbReference type="NCBI Taxonomy" id="2716884"/>
    <lineage>
        <taxon>Bacteria</taxon>
        <taxon>Bacillati</taxon>
        <taxon>Bacillota</taxon>
        <taxon>Bacilli</taxon>
        <taxon>Bacillales</taxon>
        <taxon>Paenibacillaceae</taxon>
        <taxon>Paenibacillus</taxon>
    </lineage>
</organism>